<gene>
    <name evidence="1" type="ORF">GLOIN_2v1672507</name>
</gene>
<organism evidence="1 2">
    <name type="scientific">Rhizophagus irregularis (strain DAOM 181602 / DAOM 197198 / MUCL 43194)</name>
    <name type="common">Arbuscular mycorrhizal fungus</name>
    <name type="synonym">Glomus intraradices</name>
    <dbReference type="NCBI Taxonomy" id="747089"/>
    <lineage>
        <taxon>Eukaryota</taxon>
        <taxon>Fungi</taxon>
        <taxon>Fungi incertae sedis</taxon>
        <taxon>Mucoromycota</taxon>
        <taxon>Glomeromycotina</taxon>
        <taxon>Glomeromycetes</taxon>
        <taxon>Glomerales</taxon>
        <taxon>Glomeraceae</taxon>
        <taxon>Rhizophagus</taxon>
    </lineage>
</organism>
<dbReference type="EMBL" id="AUPC02000232">
    <property type="protein sequence ID" value="POG64766.1"/>
    <property type="molecule type" value="Genomic_DNA"/>
</dbReference>
<evidence type="ECO:0000313" key="2">
    <source>
        <dbReference type="Proteomes" id="UP000018888"/>
    </source>
</evidence>
<dbReference type="Proteomes" id="UP000018888">
    <property type="component" value="Unassembled WGS sequence"/>
</dbReference>
<proteinExistence type="predicted"/>
<dbReference type="AlphaFoldDB" id="A0A2P4PHA4"/>
<comment type="caution">
    <text evidence="1">The sequence shown here is derived from an EMBL/GenBank/DDBJ whole genome shotgun (WGS) entry which is preliminary data.</text>
</comment>
<protein>
    <recommendedName>
        <fullName evidence="3">RNase H type-1 domain-containing protein</fullName>
    </recommendedName>
</protein>
<dbReference type="InterPro" id="IPR012337">
    <property type="entry name" value="RNaseH-like_sf"/>
</dbReference>
<reference evidence="1 2" key="2">
    <citation type="journal article" date="2018" name="New Phytol.">
        <title>High intraspecific genome diversity in the model arbuscular mycorrhizal symbiont Rhizophagus irregularis.</title>
        <authorList>
            <person name="Chen E.C.H."/>
            <person name="Morin E."/>
            <person name="Beaudet D."/>
            <person name="Noel J."/>
            <person name="Yildirir G."/>
            <person name="Ndikumana S."/>
            <person name="Charron P."/>
            <person name="St-Onge C."/>
            <person name="Giorgi J."/>
            <person name="Kruger M."/>
            <person name="Marton T."/>
            <person name="Ropars J."/>
            <person name="Grigoriev I.V."/>
            <person name="Hainaut M."/>
            <person name="Henrissat B."/>
            <person name="Roux C."/>
            <person name="Martin F."/>
            <person name="Corradi N."/>
        </authorList>
    </citation>
    <scope>NUCLEOTIDE SEQUENCE [LARGE SCALE GENOMIC DNA]</scope>
    <source>
        <strain evidence="1 2">DAOM 197198</strain>
    </source>
</reference>
<keyword evidence="2" id="KW-1185">Reference proteome</keyword>
<dbReference type="SUPFAM" id="SSF53098">
    <property type="entry name" value="Ribonuclease H-like"/>
    <property type="match status" value="1"/>
</dbReference>
<accession>A0A2P4PHA4</accession>
<reference evidence="1 2" key="1">
    <citation type="journal article" date="2013" name="Proc. Natl. Acad. Sci. U.S.A.">
        <title>Genome of an arbuscular mycorrhizal fungus provides insight into the oldest plant symbiosis.</title>
        <authorList>
            <person name="Tisserant E."/>
            <person name="Malbreil M."/>
            <person name="Kuo A."/>
            <person name="Kohler A."/>
            <person name="Symeonidi A."/>
            <person name="Balestrini R."/>
            <person name="Charron P."/>
            <person name="Duensing N."/>
            <person name="Frei Dit Frey N."/>
            <person name="Gianinazzi-Pearson V."/>
            <person name="Gilbert L.B."/>
            <person name="Handa Y."/>
            <person name="Herr J.R."/>
            <person name="Hijri M."/>
            <person name="Koul R."/>
            <person name="Kawaguchi M."/>
            <person name="Krajinski F."/>
            <person name="Lammers P.J."/>
            <person name="Masclaux F.G."/>
            <person name="Murat C."/>
            <person name="Morin E."/>
            <person name="Ndikumana S."/>
            <person name="Pagni M."/>
            <person name="Petitpierre D."/>
            <person name="Requena N."/>
            <person name="Rosikiewicz P."/>
            <person name="Riley R."/>
            <person name="Saito K."/>
            <person name="San Clemente H."/>
            <person name="Shapiro H."/>
            <person name="van Tuinen D."/>
            <person name="Becard G."/>
            <person name="Bonfante P."/>
            <person name="Paszkowski U."/>
            <person name="Shachar-Hill Y.Y."/>
            <person name="Tuskan G.A."/>
            <person name="Young P.W."/>
            <person name="Sanders I.R."/>
            <person name="Henrissat B."/>
            <person name="Rensing S.A."/>
            <person name="Grigoriev I.V."/>
            <person name="Corradi N."/>
            <person name="Roux C."/>
            <person name="Martin F."/>
        </authorList>
    </citation>
    <scope>NUCLEOTIDE SEQUENCE [LARGE SCALE GENOMIC DNA]</scope>
    <source>
        <strain evidence="1 2">DAOM 197198</strain>
    </source>
</reference>
<name>A0A2P4PHA4_RHIID</name>
<dbReference type="VEuPathDB" id="FungiDB:RhiirFUN_023443"/>
<evidence type="ECO:0008006" key="3">
    <source>
        <dbReference type="Google" id="ProtNLM"/>
    </source>
</evidence>
<sequence>MCLYKFNIIDNYIDLSIDKPHLYYIKKKLETYVEREFHCYTDGSVKDLGKPSVSLVYGTTFYTPQKQFIDQFYSSGENNISVVKSELLPLLISLISKNFKITPRQYFKMINNGILWQIIMEIIEILSLNITLFKVQAHAEDIYNNFVDQQVARIHDEVDLHSINIRNQPLQLIRYIPSWNNINNKCHQFRKIPKS</sequence>
<evidence type="ECO:0000313" key="1">
    <source>
        <dbReference type="EMBL" id="POG64766.1"/>
    </source>
</evidence>